<keyword evidence="2" id="KW-1185">Reference proteome</keyword>
<dbReference type="EMBL" id="CM043016">
    <property type="protein sequence ID" value="KAI4468685.1"/>
    <property type="molecule type" value="Genomic_DNA"/>
</dbReference>
<accession>A0ACB9TPW6</accession>
<comment type="caution">
    <text evidence="1">The sequence shown here is derived from an EMBL/GenBank/DDBJ whole genome shotgun (WGS) entry which is preliminary data.</text>
</comment>
<name>A0ACB9TPW6_HOLOL</name>
<reference evidence="1" key="1">
    <citation type="submission" date="2022-04" db="EMBL/GenBank/DDBJ databases">
        <title>Chromosome-scale genome assembly of Holotrichia oblita Faldermann.</title>
        <authorList>
            <person name="Rongchong L."/>
        </authorList>
    </citation>
    <scope>NUCLEOTIDE SEQUENCE</scope>
    <source>
        <strain evidence="1">81SQS9</strain>
    </source>
</reference>
<proteinExistence type="predicted"/>
<dbReference type="Proteomes" id="UP001056778">
    <property type="component" value="Chromosome 2"/>
</dbReference>
<sequence length="1054" mass="117896">MFESMWSSMSSSMQLAQECMKQDTSNNVDNSQPLEGIERFAQTIDSILRRVQVKFINTVIQVEHVPKNSLTGVAVQIKIAVMEYFDEAGHDPPADESADNVQDDKAYVVSSFTCKDLYLEGVTLSTVEFPSSARTFSRSVINQSQVFSRNDERQDSLVSMVQNTDNDNNKVGSGAEQNLYDIKDSADDQRHVIIFGKITGRQEIRIRLKQSENINGPKVSIETNFGSFSVFLSPRQVHILLELIDGLASPDTEDTSNVPPRQKCTEKPMTGLDYQRIEQELQHQIQPLSGFQASALSEGWSKAPLEENDDHFLPMRNTSNTMCDSTMSVVSSSMESSLSSSMGSSLGDASSRTRRKMSTIESDPTAEISHFQVRIASLALILLHEDLLTYSTDNMQSVVPASVQQMQNTAKFFFDNLPFVTGYGNKDFESVRPLFDKACRLSHLRLLATPIQAEAKETTAQTAFSVSGKLTASQLELLECLSNSKDEPVDHVKLLVFTKPPNTSSPHATKPCLTLNFKHTERTAQSGFSRHSSTPKTDLGFVFNNCTVELDITIIDRISALLNPLPVCVIHKPSQNVWNVQHAASVTSSQSEYKMDIKITSPSATLKLRYALKSYTNIILHTLRFPMPDFRPQHDMQRTPWWKRNVRHDFLSLQLSDMDMQTTLQSGQTSQKYVLECRSIEVFYYENENELCTLLGRAGVEEKYTSLLNDAFNWPSDLLLWEPSAPKPKSPNFGKVTGGFPTLSAEHEIFAMCKSGIQYDSDSESEDDPEQYYSVYDTKMKRSLKQRPQISTETKSQSEFVLNLHISLGIITMNTPVRDVATNVIPCQQGEFVFSVEDATVFSVSDMLSTPSQSPPLLEVGTAIPKYLHPTILKSEPGVLQTCSDRGGNRDMVSVAIKIQASHETHHVKTVRVAVGLNKATLKHRMCLGPNSWITQLIDFFNVVDYAIPGYNAKDVLTELHVHLWDCAIDYRPLYLPLRAIVTLGNFSMSSHLSAQANTSTLRFIAEECDLFLSEKAPSRNGIPSSAPVDLKRDYVNVIELGLFELSLRTNDKV</sequence>
<evidence type="ECO:0000313" key="2">
    <source>
        <dbReference type="Proteomes" id="UP001056778"/>
    </source>
</evidence>
<gene>
    <name evidence="1" type="ORF">MML48_2g00018554</name>
</gene>
<evidence type="ECO:0000313" key="1">
    <source>
        <dbReference type="EMBL" id="KAI4468685.1"/>
    </source>
</evidence>
<protein>
    <submittedName>
        <fullName evidence="1">Autophagy-related 2 isoform a</fullName>
    </submittedName>
</protein>
<organism evidence="1 2">
    <name type="scientific">Holotrichia oblita</name>
    <name type="common">Chafer beetle</name>
    <dbReference type="NCBI Taxonomy" id="644536"/>
    <lineage>
        <taxon>Eukaryota</taxon>
        <taxon>Metazoa</taxon>
        <taxon>Ecdysozoa</taxon>
        <taxon>Arthropoda</taxon>
        <taxon>Hexapoda</taxon>
        <taxon>Insecta</taxon>
        <taxon>Pterygota</taxon>
        <taxon>Neoptera</taxon>
        <taxon>Endopterygota</taxon>
        <taxon>Coleoptera</taxon>
        <taxon>Polyphaga</taxon>
        <taxon>Scarabaeiformia</taxon>
        <taxon>Scarabaeidae</taxon>
        <taxon>Melolonthinae</taxon>
        <taxon>Holotrichia</taxon>
    </lineage>
</organism>